<dbReference type="GO" id="GO:0016491">
    <property type="term" value="F:oxidoreductase activity"/>
    <property type="evidence" value="ECO:0007669"/>
    <property type="project" value="UniProtKB-KW"/>
</dbReference>
<dbReference type="SUPFAM" id="SSF51905">
    <property type="entry name" value="FAD/NAD(P)-binding domain"/>
    <property type="match status" value="1"/>
</dbReference>
<evidence type="ECO:0000313" key="6">
    <source>
        <dbReference type="Proteomes" id="UP000191285"/>
    </source>
</evidence>
<dbReference type="PANTHER" id="PTHR48105">
    <property type="entry name" value="THIOREDOXIN REDUCTASE 1-RELATED-RELATED"/>
    <property type="match status" value="1"/>
</dbReference>
<feature type="domain" description="FAD/NAD(P)-binding" evidence="4">
    <location>
        <begin position="6"/>
        <end position="296"/>
    </location>
</feature>
<dbReference type="InterPro" id="IPR036188">
    <property type="entry name" value="FAD/NAD-bd_sf"/>
</dbReference>
<name>A0A1V6T8W5_9EURO</name>
<dbReference type="Pfam" id="PF07992">
    <property type="entry name" value="Pyr_redox_2"/>
    <property type="match status" value="1"/>
</dbReference>
<dbReference type="InterPro" id="IPR050097">
    <property type="entry name" value="Ferredoxin-NADP_redctase_2"/>
</dbReference>
<evidence type="ECO:0000256" key="2">
    <source>
        <dbReference type="ARBA" id="ARBA00022630"/>
    </source>
</evidence>
<evidence type="ECO:0000313" key="5">
    <source>
        <dbReference type="EMBL" id="OQE22360.1"/>
    </source>
</evidence>
<keyword evidence="3" id="KW-0560">Oxidoreductase</keyword>
<evidence type="ECO:0000256" key="3">
    <source>
        <dbReference type="ARBA" id="ARBA00023002"/>
    </source>
</evidence>
<dbReference type="Gene3D" id="3.50.50.60">
    <property type="entry name" value="FAD/NAD(P)-binding domain"/>
    <property type="match status" value="2"/>
</dbReference>
<organism evidence="5 6">
    <name type="scientific">Penicillium steckii</name>
    <dbReference type="NCBI Taxonomy" id="303698"/>
    <lineage>
        <taxon>Eukaryota</taxon>
        <taxon>Fungi</taxon>
        <taxon>Dikarya</taxon>
        <taxon>Ascomycota</taxon>
        <taxon>Pezizomycotina</taxon>
        <taxon>Eurotiomycetes</taxon>
        <taxon>Eurotiomycetidae</taxon>
        <taxon>Eurotiales</taxon>
        <taxon>Aspergillaceae</taxon>
        <taxon>Penicillium</taxon>
    </lineage>
</organism>
<dbReference type="OrthoDB" id="10260355at2759"/>
<protein>
    <recommendedName>
        <fullName evidence="4">FAD/NAD(P)-binding domain-containing protein</fullName>
    </recommendedName>
</protein>
<proteinExistence type="inferred from homology"/>
<comment type="caution">
    <text evidence="5">The sequence shown here is derived from an EMBL/GenBank/DDBJ whole genome shotgun (WGS) entry which is preliminary data.</text>
</comment>
<dbReference type="GO" id="GO:0097237">
    <property type="term" value="P:cellular response to toxic substance"/>
    <property type="evidence" value="ECO:0007669"/>
    <property type="project" value="UniProtKB-ARBA"/>
</dbReference>
<sequence length="312" mass="33408">MMSKLYDVLIVGGGPAGLSVALGLARQLHSAVIFDSQSYRNDGAGNMHNVSTWDHRPPSELRAVARRELLTRYDTIRIENTAIQQVRKSSKGIFEVVDGTGNVWEGRKLVLAVGVRDIPPDIPGYGTAWGKKIFHCLFCHGWEERGQESVGVLAVGDCADLGPALHLARMARRLARKVTVYTDGALELSQTLSGPLAAEGFDLVSPHIAKLSQQPEHHGITVELEDGTLHREGFIVHKPKSEVNGPFAEQLSLELTQGGDISVKAPFYETTNVPGVFAVGDCGSVGKAVSQALASGLWCASGLVSQLQAPGV</sequence>
<dbReference type="PRINTS" id="PR00469">
    <property type="entry name" value="PNDRDTASEII"/>
</dbReference>
<gene>
    <name evidence="5" type="ORF">PENSTE_c010G02008</name>
</gene>
<accession>A0A1V6T8W5</accession>
<comment type="similarity">
    <text evidence="1">Belongs to the class-II pyridine nucleotide-disulfide oxidoreductase family.</text>
</comment>
<keyword evidence="2" id="KW-0285">Flavoprotein</keyword>
<dbReference type="Proteomes" id="UP000191285">
    <property type="component" value="Unassembled WGS sequence"/>
</dbReference>
<dbReference type="InterPro" id="IPR023753">
    <property type="entry name" value="FAD/NAD-binding_dom"/>
</dbReference>
<dbReference type="EMBL" id="MLKD01000010">
    <property type="protein sequence ID" value="OQE22360.1"/>
    <property type="molecule type" value="Genomic_DNA"/>
</dbReference>
<evidence type="ECO:0000259" key="4">
    <source>
        <dbReference type="Pfam" id="PF07992"/>
    </source>
</evidence>
<reference evidence="6" key="1">
    <citation type="journal article" date="2017" name="Nat. Microbiol.">
        <title>Global analysis of biosynthetic gene clusters reveals vast potential of secondary metabolite production in Penicillium species.</title>
        <authorList>
            <person name="Nielsen J.C."/>
            <person name="Grijseels S."/>
            <person name="Prigent S."/>
            <person name="Ji B."/>
            <person name="Dainat J."/>
            <person name="Nielsen K.F."/>
            <person name="Frisvad J.C."/>
            <person name="Workman M."/>
            <person name="Nielsen J."/>
        </authorList>
    </citation>
    <scope>NUCLEOTIDE SEQUENCE [LARGE SCALE GENOMIC DNA]</scope>
    <source>
        <strain evidence="6">IBT 24891</strain>
    </source>
</reference>
<evidence type="ECO:0000256" key="1">
    <source>
        <dbReference type="ARBA" id="ARBA00009333"/>
    </source>
</evidence>
<dbReference type="PRINTS" id="PR00368">
    <property type="entry name" value="FADPNR"/>
</dbReference>
<dbReference type="AlphaFoldDB" id="A0A1V6T8W5"/>
<keyword evidence="6" id="KW-1185">Reference proteome</keyword>
<dbReference type="STRING" id="303698.A0A1V6T8W5"/>